<keyword evidence="4" id="KW-0813">Transport</keyword>
<dbReference type="PROSITE" id="PS51257">
    <property type="entry name" value="PROKAR_LIPOPROTEIN"/>
    <property type="match status" value="1"/>
</dbReference>
<keyword evidence="14" id="KW-1185">Reference proteome</keyword>
<evidence type="ECO:0000256" key="7">
    <source>
        <dbReference type="ARBA" id="ARBA00022692"/>
    </source>
</evidence>
<evidence type="ECO:0000256" key="12">
    <source>
        <dbReference type="SAM" id="Phobius"/>
    </source>
</evidence>
<dbReference type="OrthoDB" id="9808136at2"/>
<dbReference type="PANTHER" id="PTHR32196">
    <property type="entry name" value="ABC TRANSPORTER PERMEASE PROTEIN YPHD-RELATED-RELATED"/>
    <property type="match status" value="1"/>
</dbReference>
<keyword evidence="9 12" id="KW-0472">Membrane</keyword>
<dbReference type="EMBL" id="PIQI01000029">
    <property type="protein sequence ID" value="PJZ03155.1"/>
    <property type="molecule type" value="Genomic_DNA"/>
</dbReference>
<dbReference type="GO" id="GO:0005886">
    <property type="term" value="C:plasma membrane"/>
    <property type="evidence" value="ECO:0007669"/>
    <property type="project" value="UniProtKB-SubCell"/>
</dbReference>
<protein>
    <recommendedName>
        <fullName evidence="11">Autoinducer 2 import system permease protein LsrC</fullName>
    </recommendedName>
</protein>
<proteinExistence type="inferred from homology"/>
<gene>
    <name evidence="13" type="ORF">PRCB_24155</name>
</gene>
<sequence>MHMTSREIALLAIALLAVGCFSWFSPWFATADNLLTILRNSSELLLIALGMTLVIAMGGVDVSVGVVMGVATWGVGQLLMLQSPWLAALAGPLIGLLAGLLTALVVVVGRIPAIVGTLGLFGVWRTALFVLLGGQWLSGLPDDLTRGLMHTLLGVPVMAWMIMLAWALVWLALRHTPYGLWLLAAGNSEEKARLAGIPVTQVRIATFLISGVLCGLAATCYIATYRNVEMTVGGSLALEAIAAVVLGGTRITGGSCSLLGTLLGVLLLRILQNGLLLVGVPSLWQTVVTGTVLLLVLSSEAASGRILTFRRMA</sequence>
<keyword evidence="8 12" id="KW-1133">Transmembrane helix</keyword>
<keyword evidence="6" id="KW-0997">Cell inner membrane</keyword>
<comment type="similarity">
    <text evidence="2">Belongs to the binding-protein-dependent transport system permease family. AraH/RbsC subfamily.</text>
</comment>
<organism evidence="13 14">
    <name type="scientific">Pantoea rodasii</name>
    <dbReference type="NCBI Taxonomy" id="1076549"/>
    <lineage>
        <taxon>Bacteria</taxon>
        <taxon>Pseudomonadati</taxon>
        <taxon>Pseudomonadota</taxon>
        <taxon>Gammaproteobacteria</taxon>
        <taxon>Enterobacterales</taxon>
        <taxon>Erwiniaceae</taxon>
        <taxon>Pantoea</taxon>
    </lineage>
</organism>
<dbReference type="InterPro" id="IPR001851">
    <property type="entry name" value="ABC_transp_permease"/>
</dbReference>
<comment type="subunit">
    <text evidence="3">The complex is composed of two ATP-binding proteins (LsrA), two transmembrane proteins (LsrC and LsrD) and a solute-binding protein (LsrB).</text>
</comment>
<dbReference type="AlphaFoldDB" id="A0A2M9W6K2"/>
<feature type="transmembrane region" description="Helical" evidence="12">
    <location>
        <begin position="152"/>
        <end position="173"/>
    </location>
</feature>
<comment type="caution">
    <text evidence="13">The sequence shown here is derived from an EMBL/GenBank/DDBJ whole genome shotgun (WGS) entry which is preliminary data.</text>
</comment>
<dbReference type="STRING" id="1076549.HA45_16145"/>
<evidence type="ECO:0000256" key="8">
    <source>
        <dbReference type="ARBA" id="ARBA00022989"/>
    </source>
</evidence>
<keyword evidence="5" id="KW-1003">Cell membrane</keyword>
<evidence type="ECO:0000256" key="3">
    <source>
        <dbReference type="ARBA" id="ARBA00011262"/>
    </source>
</evidence>
<comment type="function">
    <text evidence="10">Part of the ABC transporter complex LsrABCD involved in autoinducer 2 (AI-2) import. Probably responsible for the translocation of the substrate across the membrane.</text>
</comment>
<dbReference type="GO" id="GO:0022857">
    <property type="term" value="F:transmembrane transporter activity"/>
    <property type="evidence" value="ECO:0007669"/>
    <property type="project" value="InterPro"/>
</dbReference>
<evidence type="ECO:0000256" key="1">
    <source>
        <dbReference type="ARBA" id="ARBA00004429"/>
    </source>
</evidence>
<evidence type="ECO:0000256" key="2">
    <source>
        <dbReference type="ARBA" id="ARBA00007942"/>
    </source>
</evidence>
<keyword evidence="7 12" id="KW-0812">Transmembrane</keyword>
<feature type="transmembrane region" description="Helical" evidence="12">
    <location>
        <begin position="85"/>
        <end position="107"/>
    </location>
</feature>
<evidence type="ECO:0000256" key="10">
    <source>
        <dbReference type="ARBA" id="ARBA00025439"/>
    </source>
</evidence>
<feature type="transmembrane region" description="Helical" evidence="12">
    <location>
        <begin position="283"/>
        <end position="302"/>
    </location>
</feature>
<feature type="transmembrane region" description="Helical" evidence="12">
    <location>
        <begin position="236"/>
        <end position="263"/>
    </location>
</feature>
<evidence type="ECO:0000256" key="6">
    <source>
        <dbReference type="ARBA" id="ARBA00022519"/>
    </source>
</evidence>
<evidence type="ECO:0000256" key="9">
    <source>
        <dbReference type="ARBA" id="ARBA00023136"/>
    </source>
</evidence>
<dbReference type="Pfam" id="PF02653">
    <property type="entry name" value="BPD_transp_2"/>
    <property type="match status" value="1"/>
</dbReference>
<dbReference type="Proteomes" id="UP000232062">
    <property type="component" value="Unassembled WGS sequence"/>
</dbReference>
<dbReference type="PANTHER" id="PTHR32196:SF29">
    <property type="entry name" value="AUTOINDUCER 2 IMPORT SYSTEM PERMEASE PROTEIN LSRC"/>
    <property type="match status" value="1"/>
</dbReference>
<evidence type="ECO:0000313" key="13">
    <source>
        <dbReference type="EMBL" id="PJZ03155.1"/>
    </source>
</evidence>
<evidence type="ECO:0000256" key="11">
    <source>
        <dbReference type="ARBA" id="ARBA00039382"/>
    </source>
</evidence>
<reference evidence="13 14" key="1">
    <citation type="submission" date="2017-11" db="EMBL/GenBank/DDBJ databases">
        <title>The genome sequence of Pantoea rodasii DSM 26611.</title>
        <authorList>
            <person name="Gao J."/>
            <person name="Mao X."/>
            <person name="Sun J."/>
        </authorList>
    </citation>
    <scope>NUCLEOTIDE SEQUENCE [LARGE SCALE GENOMIC DNA]</scope>
    <source>
        <strain evidence="13 14">DSM 26611</strain>
    </source>
</reference>
<evidence type="ECO:0000256" key="5">
    <source>
        <dbReference type="ARBA" id="ARBA00022475"/>
    </source>
</evidence>
<accession>A0A2M9W6K2</accession>
<feature type="transmembrane region" description="Helical" evidence="12">
    <location>
        <begin position="113"/>
        <end position="132"/>
    </location>
</feature>
<feature type="transmembrane region" description="Helical" evidence="12">
    <location>
        <begin position="47"/>
        <end position="73"/>
    </location>
</feature>
<evidence type="ECO:0000313" key="14">
    <source>
        <dbReference type="Proteomes" id="UP000232062"/>
    </source>
</evidence>
<name>A0A2M9W6K2_9GAMM</name>
<evidence type="ECO:0000256" key="4">
    <source>
        <dbReference type="ARBA" id="ARBA00022448"/>
    </source>
</evidence>
<dbReference type="RefSeq" id="WP_100704115.1">
    <property type="nucleotide sequence ID" value="NZ_MLFP01000013.1"/>
</dbReference>
<feature type="transmembrane region" description="Helical" evidence="12">
    <location>
        <begin position="204"/>
        <end position="224"/>
    </location>
</feature>
<comment type="subcellular location">
    <subcellularLocation>
        <location evidence="1">Cell inner membrane</location>
        <topology evidence="1">Multi-pass membrane protein</topology>
    </subcellularLocation>
</comment>
<dbReference type="CDD" id="cd06579">
    <property type="entry name" value="TM_PBP1_transp_AraH_like"/>
    <property type="match status" value="1"/>
</dbReference>